<feature type="compositionally biased region" description="Basic and acidic residues" evidence="1">
    <location>
        <begin position="102"/>
        <end position="116"/>
    </location>
</feature>
<protein>
    <submittedName>
        <fullName evidence="2">Uncharacterized protein</fullName>
    </submittedName>
</protein>
<evidence type="ECO:0000256" key="1">
    <source>
        <dbReference type="SAM" id="MobiDB-lite"/>
    </source>
</evidence>
<proteinExistence type="predicted"/>
<sequence>MTDPDFSGINPDHLLRTIGTLESGSKALRTAKASYLSRFNRLGLDTTQLTEIGKIAGWVDDELPMLRRRQALAAAMETDPGRREGRGAMVRLPEPVPTAGEARGRGTRLAEETDRASGLDAGAAGAEFHRIAGELAAHKGDADFASAFYAALDPELLKVLPVAVAAAAAPTAESDAKVFGSAFTTAVRTDTPAPGFSRTVALFHGDIGEDEPTAVFNRALMQGDDVDLWALAWKHTRIAVKKLGDPNDTWSDTVGLLASVVGMQAKYAGHFWAESQDFSDEARRLRDERFHSMSRAERRRCKNATKRAGRVATESAAEAERILGKFGMGGFSRLMEFSVAEGGSWLIGKVPGLRPPSTTTLFGRALHTGGKLPLVGTVLTVGAIGWDVDHGEEVDVAVAANVGGTAAGSAMTTATMAAVASAGGPVGWGIAAGVVVGFGVGYGVSYSLKTPTGRKAINAVTDTVKDAGQAVGEATSSVKNTVGGWFS</sequence>
<dbReference type="AlphaFoldDB" id="A0AAT9HAN5"/>
<feature type="region of interest" description="Disordered" evidence="1">
    <location>
        <begin position="94"/>
        <end position="116"/>
    </location>
</feature>
<organism evidence="2">
    <name type="scientific">Streptomyces haneummycinicus</name>
    <dbReference type="NCBI Taxonomy" id="3074435"/>
    <lineage>
        <taxon>Bacteria</taxon>
        <taxon>Bacillati</taxon>
        <taxon>Actinomycetota</taxon>
        <taxon>Actinomycetes</taxon>
        <taxon>Kitasatosporales</taxon>
        <taxon>Streptomycetaceae</taxon>
        <taxon>Streptomyces</taxon>
    </lineage>
</organism>
<name>A0AAT9HAN5_9ACTN</name>
<accession>A0AAT9HAN5</accession>
<reference evidence="2" key="1">
    <citation type="submission" date="2024-06" db="EMBL/GenBank/DDBJ databases">
        <authorList>
            <consortium name="consrtm"/>
            <person name="Uemura M."/>
            <person name="Terahara T."/>
        </authorList>
    </citation>
    <scope>NUCLEOTIDE SEQUENCE</scope>
    <source>
        <strain evidence="2">KM77-8</strain>
    </source>
</reference>
<reference evidence="2" key="2">
    <citation type="submission" date="2024-07" db="EMBL/GenBank/DDBJ databases">
        <title>Streptomyces haneummycinica sp. nov., a new antibiotic-producing actinobacterium isolated from marine sediment.</title>
        <authorList>
            <person name="Uemura M."/>
            <person name="Hamada M."/>
            <person name="Hirano S."/>
            <person name="Kobayashi K."/>
            <person name="Ohshiro T."/>
            <person name="Kobayashi T."/>
            <person name="Terahara T."/>
        </authorList>
    </citation>
    <scope>NUCLEOTIDE SEQUENCE</scope>
    <source>
        <strain evidence="2">KM77-8</strain>
    </source>
</reference>
<evidence type="ECO:0000313" key="2">
    <source>
        <dbReference type="EMBL" id="BFO14290.1"/>
    </source>
</evidence>
<dbReference type="EMBL" id="AP035768">
    <property type="protein sequence ID" value="BFO14290.1"/>
    <property type="molecule type" value="Genomic_DNA"/>
</dbReference>
<gene>
    <name evidence="2" type="ORF">SHKM778_06780</name>
</gene>